<evidence type="ECO:0000313" key="4">
    <source>
        <dbReference type="Proteomes" id="UP000644548"/>
    </source>
</evidence>
<protein>
    <recommendedName>
        <fullName evidence="2">YCII-related domain-containing protein</fullName>
    </recommendedName>
</protein>
<comment type="caution">
    <text evidence="3">The sequence shown here is derived from an EMBL/GenBank/DDBJ whole genome shotgun (WGS) entry which is preliminary data.</text>
</comment>
<dbReference type="RefSeq" id="WP_189074612.1">
    <property type="nucleotide sequence ID" value="NZ_BMQN01000018.1"/>
</dbReference>
<name>A0ABQ2S970_9DEIO</name>
<dbReference type="PANTHER" id="PTHR37828:SF1">
    <property type="entry name" value="YCII-RELATED DOMAIN-CONTAINING PROTEIN"/>
    <property type="match status" value="1"/>
</dbReference>
<proteinExistence type="inferred from homology"/>
<dbReference type="Gene3D" id="3.30.70.1060">
    <property type="entry name" value="Dimeric alpha+beta barrel"/>
    <property type="match status" value="1"/>
</dbReference>
<sequence>MFLVVLQYVQPLALIDQALEAHRAFLDRQYAAGVFLASGPLVPRTGGVILATGVGRLDLEAVLAEDPFAQAKLADYQILEFEPNRAAPGAEVLLRPEVARSTGP</sequence>
<evidence type="ECO:0000313" key="3">
    <source>
        <dbReference type="EMBL" id="GGS06989.1"/>
    </source>
</evidence>
<dbReference type="InterPro" id="IPR005545">
    <property type="entry name" value="YCII"/>
</dbReference>
<dbReference type="InterPro" id="IPR011008">
    <property type="entry name" value="Dimeric_a/b-barrel"/>
</dbReference>
<dbReference type="SUPFAM" id="SSF54909">
    <property type="entry name" value="Dimeric alpha+beta barrel"/>
    <property type="match status" value="1"/>
</dbReference>
<dbReference type="PANTHER" id="PTHR37828">
    <property type="entry name" value="GSR2449 PROTEIN"/>
    <property type="match status" value="1"/>
</dbReference>
<dbReference type="Pfam" id="PF03795">
    <property type="entry name" value="YCII"/>
    <property type="match status" value="1"/>
</dbReference>
<dbReference type="EMBL" id="BMQN01000018">
    <property type="protein sequence ID" value="GGS06989.1"/>
    <property type="molecule type" value="Genomic_DNA"/>
</dbReference>
<comment type="similarity">
    <text evidence="1">Belongs to the YciI family.</text>
</comment>
<feature type="domain" description="YCII-related" evidence="2">
    <location>
        <begin position="1"/>
        <end position="81"/>
    </location>
</feature>
<organism evidence="3 4">
    <name type="scientific">Deinococcus sedimenti</name>
    <dbReference type="NCBI Taxonomy" id="1867090"/>
    <lineage>
        <taxon>Bacteria</taxon>
        <taxon>Thermotogati</taxon>
        <taxon>Deinococcota</taxon>
        <taxon>Deinococci</taxon>
        <taxon>Deinococcales</taxon>
        <taxon>Deinococcaceae</taxon>
        <taxon>Deinococcus</taxon>
    </lineage>
</organism>
<accession>A0ABQ2S970</accession>
<reference evidence="4" key="1">
    <citation type="journal article" date="2019" name="Int. J. Syst. Evol. Microbiol.">
        <title>The Global Catalogue of Microorganisms (GCM) 10K type strain sequencing project: providing services to taxonomists for standard genome sequencing and annotation.</title>
        <authorList>
            <consortium name="The Broad Institute Genomics Platform"/>
            <consortium name="The Broad Institute Genome Sequencing Center for Infectious Disease"/>
            <person name="Wu L."/>
            <person name="Ma J."/>
        </authorList>
    </citation>
    <scope>NUCLEOTIDE SEQUENCE [LARGE SCALE GENOMIC DNA]</scope>
    <source>
        <strain evidence="4">JCM 31405</strain>
    </source>
</reference>
<dbReference type="Proteomes" id="UP000644548">
    <property type="component" value="Unassembled WGS sequence"/>
</dbReference>
<keyword evidence="4" id="KW-1185">Reference proteome</keyword>
<gene>
    <name evidence="3" type="ORF">GCM10008960_36630</name>
</gene>
<evidence type="ECO:0000256" key="1">
    <source>
        <dbReference type="ARBA" id="ARBA00007689"/>
    </source>
</evidence>
<evidence type="ECO:0000259" key="2">
    <source>
        <dbReference type="Pfam" id="PF03795"/>
    </source>
</evidence>